<dbReference type="AlphaFoldDB" id="A0A086ZHU7"/>
<comment type="caution">
    <text evidence="3">The sequence shown here is derived from an EMBL/GenBank/DDBJ whole genome shotgun (WGS) entry which is preliminary data.</text>
</comment>
<dbReference type="OrthoDB" id="9804867at2"/>
<dbReference type="Gene3D" id="1.10.1220.10">
    <property type="entry name" value="Met repressor-like"/>
    <property type="match status" value="1"/>
</dbReference>
<dbReference type="PANTHER" id="PTHR38781:SF1">
    <property type="entry name" value="ANTITOXIN DINJ-RELATED"/>
    <property type="match status" value="1"/>
</dbReference>
<evidence type="ECO:0000313" key="4">
    <source>
        <dbReference type="Proteomes" id="UP000029108"/>
    </source>
</evidence>
<accession>A0A086ZHU7</accession>
<dbReference type="Pfam" id="PF04221">
    <property type="entry name" value="RelB"/>
    <property type="match status" value="1"/>
</dbReference>
<comment type="similarity">
    <text evidence="1">Belongs to the RelB/DinJ antitoxin family.</text>
</comment>
<dbReference type="eggNOG" id="COG3077">
    <property type="taxonomic scope" value="Bacteria"/>
</dbReference>
<gene>
    <name evidence="3" type="ORF">BBIA_2060</name>
</gene>
<dbReference type="GO" id="GO:0006355">
    <property type="term" value="P:regulation of DNA-templated transcription"/>
    <property type="evidence" value="ECO:0007669"/>
    <property type="project" value="InterPro"/>
</dbReference>
<reference evidence="3 4" key="1">
    <citation type="submission" date="2014-03" db="EMBL/GenBank/DDBJ databases">
        <title>Genomics of Bifidobacteria.</title>
        <authorList>
            <person name="Ventura M."/>
            <person name="Milani C."/>
            <person name="Lugli G.A."/>
        </authorList>
    </citation>
    <scope>NUCLEOTIDE SEQUENCE [LARGE SCALE GENOMIC DNA]</scope>
    <source>
        <strain evidence="3 4">DSM 23969</strain>
    </source>
</reference>
<sequence length="61" mass="6743">MASIPTTTMRIDPQLKEESSQVLEDLGLTLSGAVTIFLKAVVREQGLPFDVRLNQDSHSEE</sequence>
<evidence type="ECO:0000256" key="2">
    <source>
        <dbReference type="ARBA" id="ARBA00022649"/>
    </source>
</evidence>
<dbReference type="NCBIfam" id="TIGR02384">
    <property type="entry name" value="RelB_DinJ"/>
    <property type="match status" value="1"/>
</dbReference>
<evidence type="ECO:0000313" key="3">
    <source>
        <dbReference type="EMBL" id="KFI46097.1"/>
    </source>
</evidence>
<dbReference type="Proteomes" id="UP000029108">
    <property type="component" value="Unassembled WGS sequence"/>
</dbReference>
<name>A0A086ZHU7_9BIFI</name>
<dbReference type="PANTHER" id="PTHR38781">
    <property type="entry name" value="ANTITOXIN DINJ-RELATED"/>
    <property type="match status" value="1"/>
</dbReference>
<proteinExistence type="inferred from homology"/>
<evidence type="ECO:0000256" key="1">
    <source>
        <dbReference type="ARBA" id="ARBA00010562"/>
    </source>
</evidence>
<dbReference type="InterPro" id="IPR007337">
    <property type="entry name" value="RelB/DinJ"/>
</dbReference>
<dbReference type="InterPro" id="IPR013321">
    <property type="entry name" value="Arc_rbn_hlx_hlx"/>
</dbReference>
<dbReference type="STRING" id="1437608.GCA_000771645_01793"/>
<protein>
    <submittedName>
        <fullName evidence="3">DNA-damage-inducible protein J</fullName>
    </submittedName>
</protein>
<dbReference type="GO" id="GO:0006351">
    <property type="term" value="P:DNA-templated transcription"/>
    <property type="evidence" value="ECO:0007669"/>
    <property type="project" value="TreeGrafter"/>
</dbReference>
<keyword evidence="4" id="KW-1185">Reference proteome</keyword>
<dbReference type="EMBL" id="JGYN01000040">
    <property type="protein sequence ID" value="KFI46097.1"/>
    <property type="molecule type" value="Genomic_DNA"/>
</dbReference>
<organism evidence="3 4">
    <name type="scientific">Bifidobacterium biavatii DSM 23969</name>
    <dbReference type="NCBI Taxonomy" id="1437608"/>
    <lineage>
        <taxon>Bacteria</taxon>
        <taxon>Bacillati</taxon>
        <taxon>Actinomycetota</taxon>
        <taxon>Actinomycetes</taxon>
        <taxon>Bifidobacteriales</taxon>
        <taxon>Bifidobacteriaceae</taxon>
        <taxon>Bifidobacterium</taxon>
    </lineage>
</organism>
<keyword evidence="2" id="KW-1277">Toxin-antitoxin system</keyword>
<dbReference type="RefSeq" id="WP_033496041.1">
    <property type="nucleotide sequence ID" value="NZ_JGYN01000040.1"/>
</dbReference>